<name>A0AAW0AUS3_9AGAR</name>
<proteinExistence type="predicted"/>
<gene>
    <name evidence="2" type="ORF">VNI00_018959</name>
</gene>
<evidence type="ECO:0000313" key="3">
    <source>
        <dbReference type="Proteomes" id="UP001383192"/>
    </source>
</evidence>
<sequence>MPMGCREWKKNAVCLPPSSCLELDSSSFLSTVVVDPPIFNLSTPWFRHQQYPFALENLPSIYLFIYPPPLSISECILWEKGHTKTHFWSLDENGRSEMSKEERRQWEIPELALSFRWDYVHLRSWPTYTYTALRKWQVARGFEPTTADWAQSHGYLELEIIGGKTEEARFEGVKDYVSYLSKLSEQARELRIGTPMQVQCPLPARRHSWPTNVYTSLHNRQVARGFRRTTKWTQRFGSLEFEIIGAKQELEEAQFEEFQDYASYLRNFKLGRTAFDILDLEYELQSSARRRSMSRFTSQNTLQTSPSDDQGSLPLPEQNELSSTQDYATKVYEYYVELQLRTSVRVQEIDTPAKLPLTTPMPKPSRIPVPKWNPRRKTWKTLVAGAKGSQVGSHTGRSQAGVPLVKKQRNTPKKPTVIPTGRRFK</sequence>
<dbReference type="AlphaFoldDB" id="A0AAW0AUS3"/>
<comment type="caution">
    <text evidence="2">The sequence shown here is derived from an EMBL/GenBank/DDBJ whole genome shotgun (WGS) entry which is preliminary data.</text>
</comment>
<keyword evidence="3" id="KW-1185">Reference proteome</keyword>
<feature type="region of interest" description="Disordered" evidence="1">
    <location>
        <begin position="385"/>
        <end position="425"/>
    </location>
</feature>
<dbReference type="Proteomes" id="UP001383192">
    <property type="component" value="Unassembled WGS sequence"/>
</dbReference>
<feature type="compositionally biased region" description="Polar residues" evidence="1">
    <location>
        <begin position="294"/>
        <end position="310"/>
    </location>
</feature>
<evidence type="ECO:0000313" key="2">
    <source>
        <dbReference type="EMBL" id="KAK7016207.1"/>
    </source>
</evidence>
<evidence type="ECO:0000256" key="1">
    <source>
        <dbReference type="SAM" id="MobiDB-lite"/>
    </source>
</evidence>
<accession>A0AAW0AUS3</accession>
<protein>
    <submittedName>
        <fullName evidence="2">Uncharacterized protein</fullName>
    </submittedName>
</protein>
<feature type="region of interest" description="Disordered" evidence="1">
    <location>
        <begin position="291"/>
        <end position="322"/>
    </location>
</feature>
<reference evidence="2 3" key="1">
    <citation type="submission" date="2024-01" db="EMBL/GenBank/DDBJ databases">
        <title>A draft genome for a cacao thread blight-causing isolate of Paramarasmius palmivorus.</title>
        <authorList>
            <person name="Baruah I.K."/>
            <person name="Bukari Y."/>
            <person name="Amoako-Attah I."/>
            <person name="Meinhardt L.W."/>
            <person name="Bailey B.A."/>
            <person name="Cohen S.P."/>
        </authorList>
    </citation>
    <scope>NUCLEOTIDE SEQUENCE [LARGE SCALE GENOMIC DNA]</scope>
    <source>
        <strain evidence="2 3">GH-12</strain>
    </source>
</reference>
<dbReference type="EMBL" id="JAYKXP010000294">
    <property type="protein sequence ID" value="KAK7016207.1"/>
    <property type="molecule type" value="Genomic_DNA"/>
</dbReference>
<organism evidence="2 3">
    <name type="scientific">Paramarasmius palmivorus</name>
    <dbReference type="NCBI Taxonomy" id="297713"/>
    <lineage>
        <taxon>Eukaryota</taxon>
        <taxon>Fungi</taxon>
        <taxon>Dikarya</taxon>
        <taxon>Basidiomycota</taxon>
        <taxon>Agaricomycotina</taxon>
        <taxon>Agaricomycetes</taxon>
        <taxon>Agaricomycetidae</taxon>
        <taxon>Agaricales</taxon>
        <taxon>Marasmiineae</taxon>
        <taxon>Marasmiaceae</taxon>
        <taxon>Paramarasmius</taxon>
    </lineage>
</organism>